<protein>
    <submittedName>
        <fullName evidence="1">Uncharacterized protein</fullName>
    </submittedName>
</protein>
<gene>
    <name evidence="1" type="ORF">METZ01_LOCUS152617</name>
</gene>
<name>A0A382AFJ3_9ZZZZ</name>
<evidence type="ECO:0000313" key="1">
    <source>
        <dbReference type="EMBL" id="SVA99763.1"/>
    </source>
</evidence>
<proteinExistence type="predicted"/>
<organism evidence="1">
    <name type="scientific">marine metagenome</name>
    <dbReference type="NCBI Taxonomy" id="408172"/>
    <lineage>
        <taxon>unclassified sequences</taxon>
        <taxon>metagenomes</taxon>
        <taxon>ecological metagenomes</taxon>
    </lineage>
</organism>
<dbReference type="AlphaFoldDB" id="A0A382AFJ3"/>
<dbReference type="EMBL" id="UINC01024995">
    <property type="protein sequence ID" value="SVA99763.1"/>
    <property type="molecule type" value="Genomic_DNA"/>
</dbReference>
<accession>A0A382AFJ3</accession>
<sequence length="41" mass="4474">MSPSSIFYSADGTGSDELFSIDTDLSPYYYGTNIISMPNLC</sequence>
<reference evidence="1" key="1">
    <citation type="submission" date="2018-05" db="EMBL/GenBank/DDBJ databases">
        <authorList>
            <person name="Lanie J.A."/>
            <person name="Ng W.-L."/>
            <person name="Kazmierczak K.M."/>
            <person name="Andrzejewski T.M."/>
            <person name="Davidsen T.M."/>
            <person name="Wayne K.J."/>
            <person name="Tettelin H."/>
            <person name="Glass J.I."/>
            <person name="Rusch D."/>
            <person name="Podicherti R."/>
            <person name="Tsui H.-C.T."/>
            <person name="Winkler M.E."/>
        </authorList>
    </citation>
    <scope>NUCLEOTIDE SEQUENCE</scope>
</reference>